<feature type="domain" description="Helicase ATP-binding" evidence="5">
    <location>
        <begin position="114"/>
        <end position="300"/>
    </location>
</feature>
<evidence type="ECO:0000256" key="2">
    <source>
        <dbReference type="ARBA" id="ARBA00022801"/>
    </source>
</evidence>
<dbReference type="PANTHER" id="PTHR45766">
    <property type="entry name" value="DNA ANNEALING HELICASE AND ENDONUCLEASE ZRANB3 FAMILY MEMBER"/>
    <property type="match status" value="1"/>
</dbReference>
<evidence type="ECO:0000313" key="8">
    <source>
        <dbReference type="EMBL" id="QLB62271.1"/>
    </source>
</evidence>
<dbReference type="Gene3D" id="3.40.50.300">
    <property type="entry name" value="P-loop containing nucleotide triphosphate hydrolases"/>
    <property type="match status" value="1"/>
</dbReference>
<keyword evidence="3" id="KW-0347">Helicase</keyword>
<dbReference type="Proteomes" id="UP000509548">
    <property type="component" value="Chromosome 1"/>
</dbReference>
<proteinExistence type="predicted"/>
<reference evidence="8" key="2">
    <citation type="submission" date="2016-06" db="EMBL/GenBank/DDBJ databases">
        <authorList>
            <person name="Huang P."/>
            <person name="Jiang X."/>
            <person name="Liu X."/>
        </authorList>
    </citation>
    <scope>NUCLEOTIDE SEQUENCE</scope>
    <source>
        <strain evidence="8">852011</strain>
    </source>
</reference>
<accession>A0A9Q6S0D3</accession>
<keyword evidence="4" id="KW-0067">ATP-binding</keyword>
<dbReference type="PROSITE" id="PS51194">
    <property type="entry name" value="HELICASE_CTER"/>
    <property type="match status" value="1"/>
</dbReference>
<dbReference type="InterPro" id="IPR038718">
    <property type="entry name" value="SNF2-like_sf"/>
</dbReference>
<dbReference type="Proteomes" id="UP001462961">
    <property type="component" value="Unassembled WGS sequence"/>
</dbReference>
<sequence>MTADFHAGLRVRLKSNPARTGVLSGEKAGNPASPRWQVIFAERTEFVPGLALEAVPTEGGNVFDDMRKLRFGRTRELRSALTHARLGGKLADLIYSLYTTNTDFYAYQFKPVLSFLDSPSRGLLIADEVGLGKTIEAGLIWTELRSREDARRLLVVCPAMLREKWRLELAERFGVDARICNAEEVVDLLEQAQGKAHASFAAIASTQGLRGLAFESDDEDDTRSLSTRIQRLADDGLGETSPLDLVIVDEAHYMRNPETQTARLGKLLRRITDNLVLLSATPVHLRNSDLFHLLNLIDSDSFPHEWSFDQAMRENAPLVALKDLLLKGNPNLDAIGEAIDALRGSALAKRSEELRFLLTAPPAPDALKLPGQRLAIAERIERINPITKVVSRTRKRDVHERRVVRLPKALSADMSPVEQEFYEQVTAAVRSYCRGLDIAEGFLLTIPQRQMCSSMAAACRAWTNRTSGLEEEIDEILWDAFGDEASLDAPGRKRPNADTLISRLSRIARELGSYEALRRQDTKFERLREQLLEYWKRTPGAKVVLFAYFRETLRYLSERFGEIGVPSVLLMGGMDKQAALERFKSADGPRLLLASEVASEGVDLQFSSLLVNYDLPWNPMRIEQRIGRIDRIGQKAERIIILNLFQAGTLDERVYVRLFERLKIFEQALGGIEGVLGEMVRGMSFDLLRHDLSDAEEIDVIEQTRMAVEHKSRIEESLEQEAGRLVAHGDYLQQRIATARQLNRYVTSDDLYAYVSDFIDMYCEGGQLVKVKTGDPDIWEVDLGPVTRAAFGEFLERERLQGRTRLATPASGRQPCVFENLLRRGRADAEMISQFHPLVSFVRRRLDAEERHRHATLAAIQVDSSIAGELPLGEYVFAVSRWTLRGEQETERLAFAARRLGSAPELSAEDAERLVTVSGMQGQPWPQASGRLDGNAVGDAFEETVDFLDRRYEEHTAAASRENKDRIAFQLEQIDRHEMREVQRIQELIARLRMQSKTRTLKANEGRIVNARRRADERRARLGGRIDLRHESALVCAGVICLR</sequence>
<organism evidence="8 9">
    <name type="scientific">Paraburkholderia caribensis</name>
    <dbReference type="NCBI Taxonomy" id="75105"/>
    <lineage>
        <taxon>Bacteria</taxon>
        <taxon>Pseudomonadati</taxon>
        <taxon>Pseudomonadota</taxon>
        <taxon>Betaproteobacteria</taxon>
        <taxon>Burkholderiales</taxon>
        <taxon>Burkholderiaceae</taxon>
        <taxon>Paraburkholderia</taxon>
    </lineage>
</organism>
<dbReference type="InterPro" id="IPR000330">
    <property type="entry name" value="SNF2_N"/>
</dbReference>
<evidence type="ECO:0000259" key="6">
    <source>
        <dbReference type="PROSITE" id="PS51194"/>
    </source>
</evidence>
<dbReference type="SUPFAM" id="SSF52540">
    <property type="entry name" value="P-loop containing nucleoside triphosphate hydrolases"/>
    <property type="match status" value="2"/>
</dbReference>
<evidence type="ECO:0000313" key="10">
    <source>
        <dbReference type="Proteomes" id="UP001462961"/>
    </source>
</evidence>
<keyword evidence="10" id="KW-1185">Reference proteome</keyword>
<dbReference type="InterPro" id="IPR014001">
    <property type="entry name" value="Helicase_ATP-bd"/>
</dbReference>
<evidence type="ECO:0000256" key="4">
    <source>
        <dbReference type="ARBA" id="ARBA00022840"/>
    </source>
</evidence>
<gene>
    <name evidence="8" type="ORF">A9O66_07680</name>
    <name evidence="7" type="ORF">VOI32_00935</name>
</gene>
<keyword evidence="2" id="KW-0378">Hydrolase</keyword>
<dbReference type="SMART" id="SM00487">
    <property type="entry name" value="DEXDc"/>
    <property type="match status" value="1"/>
</dbReference>
<dbReference type="InterPro" id="IPR001650">
    <property type="entry name" value="Helicase_C-like"/>
</dbReference>
<dbReference type="InterPro" id="IPR057342">
    <property type="entry name" value="DEXDc_RapA"/>
</dbReference>
<dbReference type="PROSITE" id="PS51192">
    <property type="entry name" value="HELICASE_ATP_BIND_1"/>
    <property type="match status" value="1"/>
</dbReference>
<dbReference type="EMBL" id="CP015958">
    <property type="protein sequence ID" value="QLB62271.1"/>
    <property type="molecule type" value="Genomic_DNA"/>
</dbReference>
<dbReference type="EMBL" id="JAYLVJ010000001">
    <property type="protein sequence ID" value="MEO1752495.1"/>
    <property type="molecule type" value="Genomic_DNA"/>
</dbReference>
<dbReference type="SMART" id="SM00490">
    <property type="entry name" value="HELICc"/>
    <property type="match status" value="1"/>
</dbReference>
<evidence type="ECO:0000256" key="3">
    <source>
        <dbReference type="ARBA" id="ARBA00022806"/>
    </source>
</evidence>
<dbReference type="GO" id="GO:0005524">
    <property type="term" value="F:ATP binding"/>
    <property type="evidence" value="ECO:0007669"/>
    <property type="project" value="UniProtKB-KW"/>
</dbReference>
<dbReference type="PANTHER" id="PTHR45766:SF6">
    <property type="entry name" value="SWI_SNF-RELATED MATRIX-ASSOCIATED ACTIN-DEPENDENT REGULATOR OF CHROMATIN SUBFAMILY A-LIKE PROTEIN 1"/>
    <property type="match status" value="1"/>
</dbReference>
<keyword evidence="1" id="KW-0547">Nucleotide-binding</keyword>
<dbReference type="RefSeq" id="WP_107200703.1">
    <property type="nucleotide sequence ID" value="NZ_CP015958.1"/>
</dbReference>
<feature type="domain" description="Helicase C-terminal" evidence="6">
    <location>
        <begin position="527"/>
        <end position="680"/>
    </location>
</feature>
<dbReference type="GO" id="GO:0004386">
    <property type="term" value="F:helicase activity"/>
    <property type="evidence" value="ECO:0007669"/>
    <property type="project" value="UniProtKB-KW"/>
</dbReference>
<reference evidence="8 9" key="1">
    <citation type="journal article" date="2014" name="Genome Announc.">
        <title>Draft Genome Sequence of the Haloacid-Degrading Burkholderia caribensis Strain MBA4.</title>
        <authorList>
            <person name="Pan Y."/>
            <person name="Kong K.F."/>
            <person name="Tsang J.S."/>
        </authorList>
    </citation>
    <scope>NUCLEOTIDE SEQUENCE [LARGE SCALE GENOMIC DNA]</scope>
    <source>
        <strain evidence="8 9">852011</strain>
    </source>
</reference>
<dbReference type="InterPro" id="IPR027417">
    <property type="entry name" value="P-loop_NTPase"/>
</dbReference>
<evidence type="ECO:0000313" key="9">
    <source>
        <dbReference type="Proteomes" id="UP000509548"/>
    </source>
</evidence>
<reference evidence="7 10" key="3">
    <citation type="submission" date="2024-01" db="EMBL/GenBank/DDBJ databases">
        <title>The diversity of rhizobia nodulating Mimosa spp. in eleven states of Brazil covering several biomes is determined by host plant, location, and edaphic factors.</title>
        <authorList>
            <person name="Rouws L."/>
            <person name="Barauna A."/>
            <person name="Beukes C."/>
            <person name="De Faria S.M."/>
            <person name="Gross E."/>
            <person name="Dos Reis Junior F.B."/>
            <person name="Simon M."/>
            <person name="Maluk M."/>
            <person name="Odee D.W."/>
            <person name="Kenicer G."/>
            <person name="Young J.P.W."/>
            <person name="Reis V.M."/>
            <person name="Zilli J."/>
            <person name="James E.K."/>
        </authorList>
    </citation>
    <scope>NUCLEOTIDE SEQUENCE [LARGE SCALE GENOMIC DNA]</scope>
    <source>
        <strain evidence="7 10">JHI1651</strain>
    </source>
</reference>
<protein>
    <submittedName>
        <fullName evidence="7">SNF2-related protein</fullName>
    </submittedName>
</protein>
<name>A0A9Q6S0D3_9BURK</name>
<dbReference type="AlphaFoldDB" id="A0A9Q6S0D3"/>
<dbReference type="CDD" id="cd18793">
    <property type="entry name" value="SF2_C_SNF"/>
    <property type="match status" value="1"/>
</dbReference>
<dbReference type="Pfam" id="PF00271">
    <property type="entry name" value="Helicase_C"/>
    <property type="match status" value="1"/>
</dbReference>
<evidence type="ECO:0000256" key="1">
    <source>
        <dbReference type="ARBA" id="ARBA00022741"/>
    </source>
</evidence>
<dbReference type="Gene3D" id="3.40.50.10810">
    <property type="entry name" value="Tandem AAA-ATPase domain"/>
    <property type="match status" value="1"/>
</dbReference>
<dbReference type="Pfam" id="PF00176">
    <property type="entry name" value="SNF2-rel_dom"/>
    <property type="match status" value="1"/>
</dbReference>
<dbReference type="InterPro" id="IPR049730">
    <property type="entry name" value="SNF2/RAD54-like_C"/>
</dbReference>
<dbReference type="CDD" id="cd18011">
    <property type="entry name" value="DEXDc_RapA"/>
    <property type="match status" value="1"/>
</dbReference>
<dbReference type="GO" id="GO:0016787">
    <property type="term" value="F:hydrolase activity"/>
    <property type="evidence" value="ECO:0007669"/>
    <property type="project" value="UniProtKB-KW"/>
</dbReference>
<evidence type="ECO:0000313" key="7">
    <source>
        <dbReference type="EMBL" id="MEO1752495.1"/>
    </source>
</evidence>
<evidence type="ECO:0000259" key="5">
    <source>
        <dbReference type="PROSITE" id="PS51192"/>
    </source>
</evidence>